<dbReference type="KEGG" id="pah:Poras_0227"/>
<comment type="catalytic activity">
    <reaction evidence="9">
        <text>5-amino-6-(5-phospho-D-ribitylamino)uracil + NADP(+) = 5-amino-6-(5-phospho-D-ribosylamino)uracil + NADPH + H(+)</text>
        <dbReference type="Rhea" id="RHEA:17845"/>
        <dbReference type="ChEBI" id="CHEBI:15378"/>
        <dbReference type="ChEBI" id="CHEBI:57783"/>
        <dbReference type="ChEBI" id="CHEBI:58349"/>
        <dbReference type="ChEBI" id="CHEBI:58421"/>
        <dbReference type="ChEBI" id="CHEBI:58453"/>
        <dbReference type="EC" id="1.1.1.193"/>
    </reaction>
</comment>
<feature type="binding site" evidence="12">
    <location>
        <position position="59"/>
    </location>
    <ligand>
        <name>Zn(2+)</name>
        <dbReference type="ChEBI" id="CHEBI:29105"/>
        <note>catalytic</note>
    </ligand>
</feature>
<dbReference type="NCBIfam" id="TIGR00326">
    <property type="entry name" value="eubact_ribD"/>
    <property type="match status" value="1"/>
</dbReference>
<dbReference type="GO" id="GO:0046872">
    <property type="term" value="F:metal ion binding"/>
    <property type="evidence" value="ECO:0007669"/>
    <property type="project" value="UniProtKB-KW"/>
</dbReference>
<dbReference type="eggNOG" id="COG1985">
    <property type="taxonomic scope" value="Bacteria"/>
</dbReference>
<feature type="binding site" evidence="12">
    <location>
        <position position="97"/>
    </location>
    <ligand>
        <name>Zn(2+)</name>
        <dbReference type="ChEBI" id="CHEBI:29105"/>
        <note>catalytic</note>
    </ligand>
</feature>
<dbReference type="STRING" id="879243.Poras_0227"/>
<dbReference type="PANTHER" id="PTHR38011:SF7">
    <property type="entry name" value="2,5-DIAMINO-6-RIBOSYLAMINO-4(3H)-PYRIMIDINONE 5'-PHOSPHATE REDUCTASE"/>
    <property type="match status" value="1"/>
</dbReference>
<dbReference type="Pfam" id="PF00383">
    <property type="entry name" value="dCMP_cyt_deam_1"/>
    <property type="match status" value="1"/>
</dbReference>
<feature type="binding site" evidence="11">
    <location>
        <position position="221"/>
    </location>
    <ligand>
        <name>NADP(+)</name>
        <dbReference type="ChEBI" id="CHEBI:58349"/>
    </ligand>
</feature>
<dbReference type="GO" id="GO:0008835">
    <property type="term" value="F:diaminohydroxyphosphoribosylaminopyrimidine deaminase activity"/>
    <property type="evidence" value="ECO:0007669"/>
    <property type="project" value="UniProtKB-EC"/>
</dbReference>
<evidence type="ECO:0000256" key="4">
    <source>
        <dbReference type="ARBA" id="ARBA00005259"/>
    </source>
</evidence>
<accession>F4KLZ3</accession>
<dbReference type="InterPro" id="IPR050765">
    <property type="entry name" value="Riboflavin_Biosynth_HTPR"/>
</dbReference>
<dbReference type="SUPFAM" id="SSF53597">
    <property type="entry name" value="Dihydrofolate reductase-like"/>
    <property type="match status" value="1"/>
</dbReference>
<evidence type="ECO:0000256" key="11">
    <source>
        <dbReference type="PIRSR" id="PIRSR006769-2"/>
    </source>
</evidence>
<feature type="binding site" evidence="12">
    <location>
        <position position="88"/>
    </location>
    <ligand>
        <name>Zn(2+)</name>
        <dbReference type="ChEBI" id="CHEBI:29105"/>
        <note>catalytic</note>
    </ligand>
</feature>
<protein>
    <recommendedName>
        <fullName evidence="9">Riboflavin biosynthesis protein RibD</fullName>
    </recommendedName>
    <domain>
        <recommendedName>
            <fullName evidence="9">Diaminohydroxyphosphoribosylaminopyrimidine deaminase</fullName>
            <shortName evidence="9">DRAP deaminase</shortName>
            <ecNumber evidence="9">3.5.4.26</ecNumber>
        </recommendedName>
        <alternativeName>
            <fullName evidence="9">Riboflavin-specific deaminase</fullName>
        </alternativeName>
    </domain>
    <domain>
        <recommendedName>
            <fullName evidence="9">5-amino-6-(5-phosphoribosylamino)uracil reductase</fullName>
            <ecNumber evidence="9">1.1.1.193</ecNumber>
        </recommendedName>
        <alternativeName>
            <fullName evidence="9">HTP reductase</fullName>
        </alternativeName>
    </domain>
</protein>
<sequence>MKHTAPSTSPSDQIYMQRCLQLAALAQGRTSPNPMVGSVIVYKDKIIGEGYHHYAGAPHAEVMAWRSVPEELRSVIGKATWYVSLEPCAHYGKTPPCAELLAKLRPARVVIAMLDPFAKVDGRGVARLREAGIEVSIGCLEQEAIALNRHFLVAQTLGRPYVTLKWAESADHYIDRLRHDASEAPYTFSSPLRQRSVHRLRSLHDAILVGHHTAELDDPLLTNRSGSGGQPIRLLWCHSRLPRPELRMLQDASAPTILLLPPALLEQVTDGQYPPHVSCLATTGEVRDLLTLLHSQGIESLLVEGGAQVQQRFLDAGLYDEINVEHAPVELHEGVPAPHLERW</sequence>
<evidence type="ECO:0000313" key="14">
    <source>
        <dbReference type="EMBL" id="AEE12181.1"/>
    </source>
</evidence>
<name>F4KLZ3_PORAD</name>
<proteinExistence type="inferred from homology"/>
<evidence type="ECO:0000256" key="7">
    <source>
        <dbReference type="ARBA" id="ARBA00023002"/>
    </source>
</evidence>
<dbReference type="CDD" id="cd01284">
    <property type="entry name" value="Riboflavin_deaminase-reductase"/>
    <property type="match status" value="1"/>
</dbReference>
<evidence type="ECO:0000256" key="2">
    <source>
        <dbReference type="ARBA" id="ARBA00004882"/>
    </source>
</evidence>
<dbReference type="InterPro" id="IPR002125">
    <property type="entry name" value="CMP_dCMP_dom"/>
</dbReference>
<organism evidence="14 15">
    <name type="scientific">Porphyromonas asaccharolytica (strain ATCC 25260 / DSM 20707 / BCRC 10618 / CCUG 7834 / JCM 6326 / LMG 13178 / VPI 4198 / B440)</name>
    <name type="common">Bacteroides asaccharolyticus</name>
    <dbReference type="NCBI Taxonomy" id="879243"/>
    <lineage>
        <taxon>Bacteria</taxon>
        <taxon>Pseudomonadati</taxon>
        <taxon>Bacteroidota</taxon>
        <taxon>Bacteroidia</taxon>
        <taxon>Bacteroidales</taxon>
        <taxon>Porphyromonadaceae</taxon>
        <taxon>Porphyromonas</taxon>
    </lineage>
</organism>
<keyword evidence="7 9" id="KW-0560">Oxidoreductase</keyword>
<comment type="catalytic activity">
    <reaction evidence="9">
        <text>2,5-diamino-6-hydroxy-4-(5-phosphoribosylamino)-pyrimidine + H2O + H(+) = 5-amino-6-(5-phospho-D-ribosylamino)uracil + NH4(+)</text>
        <dbReference type="Rhea" id="RHEA:21868"/>
        <dbReference type="ChEBI" id="CHEBI:15377"/>
        <dbReference type="ChEBI" id="CHEBI:15378"/>
        <dbReference type="ChEBI" id="CHEBI:28938"/>
        <dbReference type="ChEBI" id="CHEBI:58453"/>
        <dbReference type="ChEBI" id="CHEBI:58614"/>
        <dbReference type="EC" id="3.5.4.26"/>
    </reaction>
</comment>
<feature type="binding site" evidence="11">
    <location>
        <position position="201"/>
    </location>
    <ligand>
        <name>substrate</name>
    </ligand>
</feature>
<evidence type="ECO:0000256" key="10">
    <source>
        <dbReference type="PIRSR" id="PIRSR006769-1"/>
    </source>
</evidence>
<dbReference type="EC" id="1.1.1.193" evidence="9"/>
<feature type="binding site" evidence="11">
    <location>
        <position position="217"/>
    </location>
    <ligand>
        <name>NADP(+)</name>
        <dbReference type="ChEBI" id="CHEBI:58349"/>
    </ligand>
</feature>
<feature type="binding site" evidence="11">
    <location>
        <position position="304"/>
    </location>
    <ligand>
        <name>substrate</name>
    </ligand>
</feature>
<dbReference type="PIRSF" id="PIRSF006769">
    <property type="entry name" value="RibD"/>
    <property type="match status" value="1"/>
</dbReference>
<evidence type="ECO:0000256" key="1">
    <source>
        <dbReference type="ARBA" id="ARBA00002151"/>
    </source>
</evidence>
<keyword evidence="8" id="KW-0511">Multifunctional enzyme</keyword>
<feature type="binding site" evidence="11">
    <location>
        <position position="167"/>
    </location>
    <ligand>
        <name>substrate</name>
    </ligand>
</feature>
<dbReference type="PROSITE" id="PS51747">
    <property type="entry name" value="CYT_DCMP_DEAMINASES_2"/>
    <property type="match status" value="1"/>
</dbReference>
<evidence type="ECO:0000259" key="13">
    <source>
        <dbReference type="PROSITE" id="PS51747"/>
    </source>
</evidence>
<comment type="function">
    <text evidence="1 9">Converts 2,5-diamino-6-(ribosylamino)-4(3h)-pyrimidinone 5'-phosphate into 5-amino-6-(ribosylamino)-2,4(1h,3h)-pyrimidinedione 5'-phosphate.</text>
</comment>
<dbReference type="EMBL" id="CP002689">
    <property type="protein sequence ID" value="AEE12181.1"/>
    <property type="molecule type" value="Genomic_DNA"/>
</dbReference>
<comment type="pathway">
    <text evidence="2 9">Cofactor biosynthesis; riboflavin biosynthesis; 5-amino-6-(D-ribitylamino)uracil from GTP: step 2/4.</text>
</comment>
<feature type="domain" description="CMP/dCMP-type deaminase" evidence="13">
    <location>
        <begin position="10"/>
        <end position="136"/>
    </location>
</feature>
<comment type="similarity">
    <text evidence="4 9">In the N-terminal section; belongs to the cytidine and deoxycytidylate deaminase family.</text>
</comment>
<dbReference type="OrthoDB" id="9800865at2"/>
<keyword evidence="9 12" id="KW-0862">Zinc</keyword>
<comment type="cofactor">
    <cofactor evidence="9 12">
        <name>Zn(2+)</name>
        <dbReference type="ChEBI" id="CHEBI:29105"/>
    </cofactor>
    <text evidence="9 12">Binds 1 zinc ion.</text>
</comment>
<dbReference type="InterPro" id="IPR002734">
    <property type="entry name" value="RibDG_C"/>
</dbReference>
<keyword evidence="9 14" id="KW-0378">Hydrolase</keyword>
<dbReference type="UniPathway" id="UPA00275">
    <property type="reaction ID" value="UER00401"/>
</dbReference>
<feature type="active site" description="Proton donor" evidence="10">
    <location>
        <position position="61"/>
    </location>
</feature>
<dbReference type="InterPro" id="IPR024072">
    <property type="entry name" value="DHFR-like_dom_sf"/>
</dbReference>
<dbReference type="SUPFAM" id="SSF53927">
    <property type="entry name" value="Cytidine deaminase-like"/>
    <property type="match status" value="1"/>
</dbReference>
<gene>
    <name evidence="14" type="ordered locus">Poras_0227</name>
</gene>
<dbReference type="eggNOG" id="COG0117">
    <property type="taxonomic scope" value="Bacteria"/>
</dbReference>
<dbReference type="Gene3D" id="3.40.140.10">
    <property type="entry name" value="Cytidine Deaminase, domain 2"/>
    <property type="match status" value="1"/>
</dbReference>
<keyword evidence="6 9" id="KW-0521">NADP</keyword>
<keyword evidence="15" id="KW-1185">Reference proteome</keyword>
<dbReference type="GO" id="GO:0008703">
    <property type="term" value="F:5-amino-6-(5-phosphoribosylamino)uracil reductase activity"/>
    <property type="evidence" value="ECO:0007669"/>
    <property type="project" value="UniProtKB-EC"/>
</dbReference>
<evidence type="ECO:0000256" key="5">
    <source>
        <dbReference type="ARBA" id="ARBA00007417"/>
    </source>
</evidence>
<dbReference type="HOGENOM" id="CLU_036590_1_1_10"/>
<dbReference type="AlphaFoldDB" id="F4KLZ3"/>
<keyword evidence="9 12" id="KW-0479">Metal-binding</keyword>
<comment type="similarity">
    <text evidence="5 9">In the C-terminal section; belongs to the HTP reductase family.</text>
</comment>
<dbReference type="RefSeq" id="WP_013759862.1">
    <property type="nucleotide sequence ID" value="NC_015501.1"/>
</dbReference>
<evidence type="ECO:0000313" key="15">
    <source>
        <dbReference type="Proteomes" id="UP000006545"/>
    </source>
</evidence>
<feature type="binding site" evidence="11">
    <location>
        <position position="224"/>
    </location>
    <ligand>
        <name>substrate</name>
    </ligand>
</feature>
<evidence type="ECO:0000256" key="12">
    <source>
        <dbReference type="PIRSR" id="PIRSR006769-3"/>
    </source>
</evidence>
<comment type="pathway">
    <text evidence="3 9">Cofactor biosynthesis; riboflavin biosynthesis; 5-amino-6-(D-ribitylamino)uracil from GTP: step 3/4.</text>
</comment>
<dbReference type="GO" id="GO:0009231">
    <property type="term" value="P:riboflavin biosynthetic process"/>
    <property type="evidence" value="ECO:0007669"/>
    <property type="project" value="UniProtKB-UniPathway"/>
</dbReference>
<dbReference type="Proteomes" id="UP000006545">
    <property type="component" value="Chromosome"/>
</dbReference>
<evidence type="ECO:0000256" key="9">
    <source>
        <dbReference type="PIRNR" id="PIRNR006769"/>
    </source>
</evidence>
<dbReference type="InterPro" id="IPR016193">
    <property type="entry name" value="Cytidine_deaminase-like"/>
</dbReference>
<keyword evidence="9" id="KW-0686">Riboflavin biosynthesis</keyword>
<dbReference type="EC" id="3.5.4.26" evidence="9"/>
<evidence type="ECO:0000256" key="3">
    <source>
        <dbReference type="ARBA" id="ARBA00004910"/>
    </source>
</evidence>
<feature type="binding site" evidence="11">
    <location>
        <position position="213"/>
    </location>
    <ligand>
        <name>NADP(+)</name>
        <dbReference type="ChEBI" id="CHEBI:58349"/>
    </ligand>
</feature>
<dbReference type="PANTHER" id="PTHR38011">
    <property type="entry name" value="DIHYDROFOLATE REDUCTASE FAMILY PROTEIN (AFU_ORTHOLOGUE AFUA_8G06820)"/>
    <property type="match status" value="1"/>
</dbReference>
<dbReference type="Gene3D" id="3.40.430.10">
    <property type="entry name" value="Dihydrofolate Reductase, subunit A"/>
    <property type="match status" value="1"/>
</dbReference>
<dbReference type="Pfam" id="PF01872">
    <property type="entry name" value="RibD_C"/>
    <property type="match status" value="1"/>
</dbReference>
<dbReference type="InterPro" id="IPR004794">
    <property type="entry name" value="Eubact_RibD"/>
</dbReference>
<evidence type="ECO:0000256" key="8">
    <source>
        <dbReference type="ARBA" id="ARBA00023268"/>
    </source>
</evidence>
<reference evidence="15" key="1">
    <citation type="submission" date="2011-04" db="EMBL/GenBank/DDBJ databases">
        <title>The complete genome of Porphyromonas asaccharolytica DSM 20707.</title>
        <authorList>
            <person name="Lucas S."/>
            <person name="Han J."/>
            <person name="Lapidus A."/>
            <person name="Bruce D."/>
            <person name="Goodwin L."/>
            <person name="Pitluck S."/>
            <person name="Peters L."/>
            <person name="Kyrpides N."/>
            <person name="Mavromatis K."/>
            <person name="Ivanova N."/>
            <person name="Ovchinnikova G."/>
            <person name="Pagani I."/>
            <person name="Lu M."/>
            <person name="Detter J.C."/>
            <person name="Tapia R."/>
            <person name="Han C."/>
            <person name="Land M."/>
            <person name="Hauser L."/>
            <person name="Markowitz V."/>
            <person name="Cheng J.-F."/>
            <person name="Hugenholtz P."/>
            <person name="Woyke T."/>
            <person name="Wu D."/>
            <person name="Gronow S."/>
            <person name="Wellnitz S."/>
            <person name="Brambilla E."/>
            <person name="Klenk H.-P."/>
            <person name="Eisen J.A."/>
        </authorList>
    </citation>
    <scope>NUCLEOTIDE SEQUENCE [LARGE SCALE GENOMIC DNA]</scope>
    <source>
        <strain evidence="15">ATCC 25260 / DSM 20707 / VPI 4198</strain>
    </source>
</reference>
<evidence type="ECO:0000256" key="6">
    <source>
        <dbReference type="ARBA" id="ARBA00022857"/>
    </source>
</evidence>